<dbReference type="CDD" id="cd10170">
    <property type="entry name" value="ASKHA_NBD_HSP70"/>
    <property type="match status" value="1"/>
</dbReference>
<dbReference type="EMBL" id="JAANBB010000083">
    <property type="protein sequence ID" value="KAF7551172.1"/>
    <property type="molecule type" value="Genomic_DNA"/>
</dbReference>
<proteinExistence type="predicted"/>
<evidence type="ECO:0000313" key="2">
    <source>
        <dbReference type="EMBL" id="KAF7551172.1"/>
    </source>
</evidence>
<dbReference type="InterPro" id="IPR043129">
    <property type="entry name" value="ATPase_NBD"/>
</dbReference>
<evidence type="ECO:0000256" key="1">
    <source>
        <dbReference type="SAM" id="MobiDB-lite"/>
    </source>
</evidence>
<dbReference type="SUPFAM" id="SSF53067">
    <property type="entry name" value="Actin-like ATPase domain"/>
    <property type="match status" value="2"/>
</dbReference>
<accession>A0A9P5LHI9</accession>
<dbReference type="PANTHER" id="PTHR14187:SF5">
    <property type="entry name" value="HEAT SHOCK 70 KDA PROTEIN 12A"/>
    <property type="match status" value="1"/>
</dbReference>
<reference evidence="2" key="1">
    <citation type="submission" date="2020-03" db="EMBL/GenBank/DDBJ databases">
        <title>Draft Genome Sequence of Cylindrodendrum hubeiense.</title>
        <authorList>
            <person name="Buettner E."/>
            <person name="Kellner H."/>
        </authorList>
    </citation>
    <scope>NUCLEOTIDE SEQUENCE</scope>
    <source>
        <strain evidence="2">IHI 201604</strain>
    </source>
</reference>
<feature type="region of interest" description="Disordered" evidence="1">
    <location>
        <begin position="1"/>
        <end position="24"/>
    </location>
</feature>
<protein>
    <submittedName>
        <fullName evidence="2">Uncharacterized protein</fullName>
    </submittedName>
</protein>
<name>A0A9P5LHI9_9HYPO</name>
<sequence length="358" mass="40434">MQNQNGLSHRPRLFGLGPESDHDSDFEEDDGLLIIGIDFGTTYSGVAWATKTDFQSEQINVITSWPGSGREEGKAPTELYYEHDQIMWGYNMDSDVDPIRWFKLLLLKDEDISPELKSSEFLLRARKMMKENRKTAIDLISDYLRMLWKHILDTIARDRGEDVLDALQLHVVITIPAIWKGYTRQHMQEAAKRSGILDSRRAGLTNLTFAPEPEAAAFATLCEPNKSKNIKRGDVYLVCDAGGGTVDLISYKIISTSPIHMEEAVEGSGGLCGGIFIDEVFESIVKNRLGRGWDQLSRAGIKDIMRGEWEQSIKPQFKPTNTKKEYIVSIPAMAFSKQSLDDTSREPFIKKGRIHFKG</sequence>
<dbReference type="AlphaFoldDB" id="A0A9P5LHI9"/>
<organism evidence="2 3">
    <name type="scientific">Cylindrodendrum hubeiense</name>
    <dbReference type="NCBI Taxonomy" id="595255"/>
    <lineage>
        <taxon>Eukaryota</taxon>
        <taxon>Fungi</taxon>
        <taxon>Dikarya</taxon>
        <taxon>Ascomycota</taxon>
        <taxon>Pezizomycotina</taxon>
        <taxon>Sordariomycetes</taxon>
        <taxon>Hypocreomycetidae</taxon>
        <taxon>Hypocreales</taxon>
        <taxon>Nectriaceae</taxon>
        <taxon>Cylindrodendrum</taxon>
    </lineage>
</organism>
<dbReference type="Gene3D" id="3.30.420.40">
    <property type="match status" value="1"/>
</dbReference>
<dbReference type="OrthoDB" id="2963168at2759"/>
<evidence type="ECO:0000313" key="3">
    <source>
        <dbReference type="Proteomes" id="UP000722485"/>
    </source>
</evidence>
<comment type="caution">
    <text evidence="2">The sequence shown here is derived from an EMBL/GenBank/DDBJ whole genome shotgun (WGS) entry which is preliminary data.</text>
</comment>
<dbReference type="Proteomes" id="UP000722485">
    <property type="component" value="Unassembled WGS sequence"/>
</dbReference>
<keyword evidence="3" id="KW-1185">Reference proteome</keyword>
<gene>
    <name evidence="2" type="ORF">G7Z17_g5193</name>
</gene>
<dbReference type="PANTHER" id="PTHR14187">
    <property type="entry name" value="ALPHA KINASE/ELONGATION FACTOR 2 KINASE"/>
    <property type="match status" value="1"/>
</dbReference>